<dbReference type="InterPro" id="IPR046732">
    <property type="entry name" value="DUF6624"/>
</dbReference>
<comment type="caution">
    <text evidence="2">The sequence shown here is derived from an EMBL/GenBank/DDBJ whole genome shotgun (WGS) entry which is preliminary data.</text>
</comment>
<sequence>MTFQITQLPFFMKYFLTALLLALLPHLAAAQATINQQLKHELDSIAETDRQWRRILFAPRYRRQPDSLATALGVTRESLNSYLVRRMQQTDSVNLLRLRAIIKQYGYPGKTLVGEPTNEAAWYVIQHSDAIDQYLPLIKKAAGEGELPFYLYAQMLDRQLMRDGKAQLYGTQAFGYNVLNPKTGRREAQPPFVWPIKDAAKVNERRKKAGFPTTVEQNAANLGIQYQVLTLKDVAKMPK</sequence>
<reference evidence="3" key="1">
    <citation type="journal article" date="2019" name="Int. J. Syst. Evol. Microbiol.">
        <title>The Global Catalogue of Microorganisms (GCM) 10K type strain sequencing project: providing services to taxonomists for standard genome sequencing and annotation.</title>
        <authorList>
            <consortium name="The Broad Institute Genomics Platform"/>
            <consortium name="The Broad Institute Genome Sequencing Center for Infectious Disease"/>
            <person name="Wu L."/>
            <person name="Ma J."/>
        </authorList>
    </citation>
    <scope>NUCLEOTIDE SEQUENCE [LARGE SCALE GENOMIC DNA]</scope>
    <source>
        <strain evidence="3">JCM 17225</strain>
    </source>
</reference>
<name>A0ABP7UBL4_9BACT</name>
<organism evidence="2 3">
    <name type="scientific">Hymenobacter glaciei</name>
    <dbReference type="NCBI Taxonomy" id="877209"/>
    <lineage>
        <taxon>Bacteria</taxon>
        <taxon>Pseudomonadati</taxon>
        <taxon>Bacteroidota</taxon>
        <taxon>Cytophagia</taxon>
        <taxon>Cytophagales</taxon>
        <taxon>Hymenobacteraceae</taxon>
        <taxon>Hymenobacter</taxon>
    </lineage>
</organism>
<proteinExistence type="predicted"/>
<dbReference type="Pfam" id="PF20329">
    <property type="entry name" value="DUF6624"/>
    <property type="match status" value="1"/>
</dbReference>
<accession>A0ABP7UBL4</accession>
<evidence type="ECO:0000313" key="2">
    <source>
        <dbReference type="EMBL" id="GAA4039854.1"/>
    </source>
</evidence>
<evidence type="ECO:0000256" key="1">
    <source>
        <dbReference type="SAM" id="SignalP"/>
    </source>
</evidence>
<feature type="chain" id="PRO_5045630087" evidence="1">
    <location>
        <begin position="31"/>
        <end position="239"/>
    </location>
</feature>
<gene>
    <name evidence="2" type="ORF">GCM10022409_27080</name>
</gene>
<feature type="signal peptide" evidence="1">
    <location>
        <begin position="1"/>
        <end position="30"/>
    </location>
</feature>
<dbReference type="Proteomes" id="UP001501469">
    <property type="component" value="Unassembled WGS sequence"/>
</dbReference>
<keyword evidence="3" id="KW-1185">Reference proteome</keyword>
<dbReference type="EMBL" id="BAABDK010000021">
    <property type="protein sequence ID" value="GAA4039854.1"/>
    <property type="molecule type" value="Genomic_DNA"/>
</dbReference>
<evidence type="ECO:0000313" key="3">
    <source>
        <dbReference type="Proteomes" id="UP001501469"/>
    </source>
</evidence>
<protein>
    <submittedName>
        <fullName evidence="2">Uncharacterized protein</fullName>
    </submittedName>
</protein>
<keyword evidence="1" id="KW-0732">Signal</keyword>